<feature type="transmembrane region" description="Helical" evidence="2">
    <location>
        <begin position="44"/>
        <end position="66"/>
    </location>
</feature>
<reference evidence="5" key="1">
    <citation type="submission" date="2017-09" db="EMBL/GenBank/DDBJ databases">
        <title>Depth-based differentiation of microbial function through sediment-hosted aquifers and enrichment of novel symbionts in the deep terrestrial subsurface.</title>
        <authorList>
            <person name="Probst A.J."/>
            <person name="Ladd B."/>
            <person name="Jarett J.K."/>
            <person name="Geller-Mcgrath D.E."/>
            <person name="Sieber C.M.K."/>
            <person name="Emerson J.B."/>
            <person name="Anantharaman K."/>
            <person name="Thomas B.C."/>
            <person name="Malmstrom R."/>
            <person name="Stieglmeier M."/>
            <person name="Klingl A."/>
            <person name="Woyke T."/>
            <person name="Ryan C.M."/>
            <person name="Banfield J.F."/>
        </authorList>
    </citation>
    <scope>NUCLEOTIDE SEQUENCE [LARGE SCALE GENOMIC DNA]</scope>
</reference>
<dbReference type="Proteomes" id="UP000228596">
    <property type="component" value="Unassembled WGS sequence"/>
</dbReference>
<evidence type="ECO:0000313" key="4">
    <source>
        <dbReference type="EMBL" id="PIT97515.1"/>
    </source>
</evidence>
<feature type="compositionally biased region" description="Low complexity" evidence="1">
    <location>
        <begin position="93"/>
        <end position="111"/>
    </location>
</feature>
<name>A0A2M6WXJ7_9BACT</name>
<organism evidence="4 5">
    <name type="scientific">Candidatus Berkelbacteria bacterium CG10_big_fil_rev_8_21_14_0_10_41_12</name>
    <dbReference type="NCBI Taxonomy" id="1974513"/>
    <lineage>
        <taxon>Bacteria</taxon>
        <taxon>Candidatus Berkelbacteria</taxon>
    </lineage>
</organism>
<evidence type="ECO:0000256" key="1">
    <source>
        <dbReference type="SAM" id="MobiDB-lite"/>
    </source>
</evidence>
<evidence type="ECO:0000313" key="5">
    <source>
        <dbReference type="Proteomes" id="UP000228596"/>
    </source>
</evidence>
<gene>
    <name evidence="4" type="ORF">COT77_00915</name>
</gene>
<evidence type="ECO:0000259" key="3">
    <source>
        <dbReference type="Pfam" id="PF13399"/>
    </source>
</evidence>
<keyword evidence="2" id="KW-0812">Transmembrane</keyword>
<dbReference type="Gene3D" id="3.30.70.2390">
    <property type="match status" value="1"/>
</dbReference>
<dbReference type="EMBL" id="PEZV01000006">
    <property type="protein sequence ID" value="PIT97515.1"/>
    <property type="molecule type" value="Genomic_DNA"/>
</dbReference>
<keyword evidence="2" id="KW-0472">Membrane</keyword>
<comment type="caution">
    <text evidence="4">The sequence shown here is derived from an EMBL/GenBank/DDBJ whole genome shotgun (WGS) entry which is preliminary data.</text>
</comment>
<dbReference type="AlphaFoldDB" id="A0A2M6WXJ7"/>
<proteinExistence type="predicted"/>
<protein>
    <recommendedName>
        <fullName evidence="3">LytR/CpsA/Psr regulator C-terminal domain-containing protein</fullName>
    </recommendedName>
</protein>
<dbReference type="InterPro" id="IPR027381">
    <property type="entry name" value="LytR/CpsA/Psr_C"/>
</dbReference>
<keyword evidence="2" id="KW-1133">Transmembrane helix</keyword>
<sequence length="213" mass="22838">MVKQLDIMKPERSEDDPSEQEYERVHEHRSDEFITTNEKRSGGYFYLVLGIIAIVVSVAASLFVLYQDKLPSIFGWGKNTEESPTATVAATGTISPTASSTTEASSATSSTPNMPSTDYSSKIIRVVNGNGVNGEASRIASILKSNGFNIKSTDNAKRSYSTTTIYYKSSEDSGLANAIKGSLPSEYSNAEIAESSTITGANYDCVVALGSQQ</sequence>
<feature type="region of interest" description="Disordered" evidence="1">
    <location>
        <begin position="1"/>
        <end position="28"/>
    </location>
</feature>
<accession>A0A2M6WXJ7</accession>
<feature type="domain" description="LytR/CpsA/Psr regulator C-terminal" evidence="3">
    <location>
        <begin position="124"/>
        <end position="189"/>
    </location>
</feature>
<feature type="region of interest" description="Disordered" evidence="1">
    <location>
        <begin position="91"/>
        <end position="116"/>
    </location>
</feature>
<feature type="compositionally biased region" description="Basic and acidic residues" evidence="1">
    <location>
        <begin position="1"/>
        <end position="12"/>
    </location>
</feature>
<evidence type="ECO:0000256" key="2">
    <source>
        <dbReference type="SAM" id="Phobius"/>
    </source>
</evidence>
<dbReference type="Pfam" id="PF13399">
    <property type="entry name" value="LytR_C"/>
    <property type="match status" value="1"/>
</dbReference>